<sequence length="361" mass="39874">MDQINFTRETFEVAENGTTTFPVTLIRSGNGIGTVTVQIKLASSTKTGRATVGKDYKNATVTVTWADGETGEKIVDIGIIDDGIAEPIERVNLSFGEIIGAIKGAIATCVVAIQDSTNVTTDPINPEPNKIINVCSQSDYVKRTHQDGLCFNLEFTKPGIDLKQMHFDYDLDVTLWKCVIPQNFGDVHSVSIAFPRGILGANPGLELVGLAFSYDNVSEFYKALEIQGFIPKLKPENNNLYARPGYVESIRLYPFAEISIDGVDVTRRYVVDEKLDESIRLSDLKNFLGRGQFNAVSIQQGQEFVLILDQPLKTDDRPLYLYVSEGGVAGETFSVYLNPVPKGFTFPPIKPGTTPKYWLNR</sequence>
<dbReference type="EMBL" id="JBHFNR010000019">
    <property type="protein sequence ID" value="MFB2891969.1"/>
    <property type="molecule type" value="Genomic_DNA"/>
</dbReference>
<accession>A0ABV4XJT0</accession>
<feature type="domain" description="Calx-beta" evidence="4">
    <location>
        <begin position="2"/>
        <end position="94"/>
    </location>
</feature>
<organism evidence="5 6">
    <name type="scientific">Floridaenema flaviceps BLCC-F50</name>
    <dbReference type="NCBI Taxonomy" id="3153642"/>
    <lineage>
        <taxon>Bacteria</taxon>
        <taxon>Bacillati</taxon>
        <taxon>Cyanobacteriota</taxon>
        <taxon>Cyanophyceae</taxon>
        <taxon>Oscillatoriophycideae</taxon>
        <taxon>Aerosakkonematales</taxon>
        <taxon>Aerosakkonemataceae</taxon>
        <taxon>Floridanema</taxon>
        <taxon>Floridanema flaviceps</taxon>
    </lineage>
</organism>
<reference evidence="5 6" key="1">
    <citation type="submission" date="2024-09" db="EMBL/GenBank/DDBJ databases">
        <title>Floridaenema gen nov. (Aerosakkonemataceae, Aerosakkonematales ord. nov., Cyanobacteria) from benthic tropical and subtropical fresh waters, with the description of four new species.</title>
        <authorList>
            <person name="Moretto J.A."/>
            <person name="Berthold D.E."/>
            <person name="Lefler F.W."/>
            <person name="Huang I.-S."/>
            <person name="Laughinghouse H. IV."/>
        </authorList>
    </citation>
    <scope>NUCLEOTIDE SEQUENCE [LARGE SCALE GENOMIC DNA]</scope>
    <source>
        <strain evidence="5 6">BLCC-F50</strain>
    </source>
</reference>
<keyword evidence="3" id="KW-0106">Calcium</keyword>
<dbReference type="Proteomes" id="UP001576784">
    <property type="component" value="Unassembled WGS sequence"/>
</dbReference>
<evidence type="ECO:0000256" key="2">
    <source>
        <dbReference type="ARBA" id="ARBA00022737"/>
    </source>
</evidence>
<dbReference type="SUPFAM" id="SSF141072">
    <property type="entry name" value="CalX-like"/>
    <property type="match status" value="1"/>
</dbReference>
<keyword evidence="2" id="KW-0677">Repeat</keyword>
<comment type="caution">
    <text evidence="5">The sequence shown here is derived from an EMBL/GenBank/DDBJ whole genome shotgun (WGS) entry which is preliminary data.</text>
</comment>
<protein>
    <submittedName>
        <fullName evidence="5">Calx-beta domain-containing protein</fullName>
    </submittedName>
</protein>
<keyword evidence="6" id="KW-1185">Reference proteome</keyword>
<dbReference type="RefSeq" id="WP_413261646.1">
    <property type="nucleotide sequence ID" value="NZ_JBHFNR010000019.1"/>
</dbReference>
<evidence type="ECO:0000313" key="6">
    <source>
        <dbReference type="Proteomes" id="UP001576784"/>
    </source>
</evidence>
<dbReference type="SMART" id="SM00237">
    <property type="entry name" value="Calx_beta"/>
    <property type="match status" value="1"/>
</dbReference>
<evidence type="ECO:0000259" key="4">
    <source>
        <dbReference type="SMART" id="SM00237"/>
    </source>
</evidence>
<evidence type="ECO:0000313" key="5">
    <source>
        <dbReference type="EMBL" id="MFB2891969.1"/>
    </source>
</evidence>
<gene>
    <name evidence="5" type="ORF">ACE1CI_03380</name>
</gene>
<dbReference type="Pfam" id="PF03160">
    <property type="entry name" value="Calx-beta"/>
    <property type="match status" value="1"/>
</dbReference>
<proteinExistence type="predicted"/>
<name>A0ABV4XJT0_9CYAN</name>
<keyword evidence="1" id="KW-0732">Signal</keyword>
<evidence type="ECO:0000256" key="3">
    <source>
        <dbReference type="ARBA" id="ARBA00022837"/>
    </source>
</evidence>
<dbReference type="Gene3D" id="2.60.40.2030">
    <property type="match status" value="1"/>
</dbReference>
<dbReference type="InterPro" id="IPR003644">
    <property type="entry name" value="Calx_beta"/>
</dbReference>
<dbReference type="InterPro" id="IPR038081">
    <property type="entry name" value="CalX-like_sf"/>
</dbReference>
<evidence type="ECO:0000256" key="1">
    <source>
        <dbReference type="ARBA" id="ARBA00022729"/>
    </source>
</evidence>